<evidence type="ECO:0000256" key="1">
    <source>
        <dbReference type="ARBA" id="ARBA00004370"/>
    </source>
</evidence>
<evidence type="ECO:0000313" key="13">
    <source>
        <dbReference type="EMBL" id="KAJ8452416.1"/>
    </source>
</evidence>
<evidence type="ECO:0000256" key="3">
    <source>
        <dbReference type="ARBA" id="ARBA00022617"/>
    </source>
</evidence>
<keyword evidence="5" id="KW-0479">Metal-binding</keyword>
<dbReference type="GO" id="GO:0016705">
    <property type="term" value="F:oxidoreductase activity, acting on paired donors, with incorporation or reduction of molecular oxygen"/>
    <property type="evidence" value="ECO:0007669"/>
    <property type="project" value="InterPro"/>
</dbReference>
<evidence type="ECO:0000256" key="12">
    <source>
        <dbReference type="SAM" id="Phobius"/>
    </source>
</evidence>
<gene>
    <name evidence="13" type="ORF">Cgig2_006221</name>
</gene>
<feature type="region of interest" description="Disordered" evidence="11">
    <location>
        <begin position="1"/>
        <end position="33"/>
    </location>
</feature>
<name>A0A9Q1QSY2_9CARY</name>
<evidence type="ECO:0008006" key="15">
    <source>
        <dbReference type="Google" id="ProtNLM"/>
    </source>
</evidence>
<dbReference type="GO" id="GO:0005506">
    <property type="term" value="F:iron ion binding"/>
    <property type="evidence" value="ECO:0007669"/>
    <property type="project" value="InterPro"/>
</dbReference>
<feature type="compositionally biased region" description="Polar residues" evidence="11">
    <location>
        <begin position="1"/>
        <end position="20"/>
    </location>
</feature>
<comment type="similarity">
    <text evidence="2">Belongs to the cytochrome P450 family.</text>
</comment>
<keyword evidence="8" id="KW-0408">Iron</keyword>
<dbReference type="InterPro" id="IPR036396">
    <property type="entry name" value="Cyt_P450_sf"/>
</dbReference>
<evidence type="ECO:0000256" key="8">
    <source>
        <dbReference type="ARBA" id="ARBA00023004"/>
    </source>
</evidence>
<dbReference type="GO" id="GO:0016020">
    <property type="term" value="C:membrane"/>
    <property type="evidence" value="ECO:0007669"/>
    <property type="project" value="UniProtKB-SubCell"/>
</dbReference>
<keyword evidence="3" id="KW-0349">Heme</keyword>
<keyword evidence="4 12" id="KW-0812">Transmembrane</keyword>
<organism evidence="13 14">
    <name type="scientific">Carnegiea gigantea</name>
    <dbReference type="NCBI Taxonomy" id="171969"/>
    <lineage>
        <taxon>Eukaryota</taxon>
        <taxon>Viridiplantae</taxon>
        <taxon>Streptophyta</taxon>
        <taxon>Embryophyta</taxon>
        <taxon>Tracheophyta</taxon>
        <taxon>Spermatophyta</taxon>
        <taxon>Magnoliopsida</taxon>
        <taxon>eudicotyledons</taxon>
        <taxon>Gunneridae</taxon>
        <taxon>Pentapetalae</taxon>
        <taxon>Caryophyllales</taxon>
        <taxon>Cactineae</taxon>
        <taxon>Cactaceae</taxon>
        <taxon>Cactoideae</taxon>
        <taxon>Echinocereeae</taxon>
        <taxon>Carnegiea</taxon>
    </lineage>
</organism>
<evidence type="ECO:0000256" key="5">
    <source>
        <dbReference type="ARBA" id="ARBA00022723"/>
    </source>
</evidence>
<dbReference type="EMBL" id="JAKOGI010000005">
    <property type="protein sequence ID" value="KAJ8452416.1"/>
    <property type="molecule type" value="Genomic_DNA"/>
</dbReference>
<feature type="compositionally biased region" description="Basic and acidic residues" evidence="11">
    <location>
        <begin position="23"/>
        <end position="33"/>
    </location>
</feature>
<evidence type="ECO:0000256" key="10">
    <source>
        <dbReference type="ARBA" id="ARBA00023136"/>
    </source>
</evidence>
<dbReference type="InterPro" id="IPR001128">
    <property type="entry name" value="Cyt_P450"/>
</dbReference>
<proteinExistence type="inferred from homology"/>
<dbReference type="Pfam" id="PF00067">
    <property type="entry name" value="p450"/>
    <property type="match status" value="1"/>
</dbReference>
<dbReference type="PANTHER" id="PTHR24282">
    <property type="entry name" value="CYTOCHROME P450 FAMILY MEMBER"/>
    <property type="match status" value="1"/>
</dbReference>
<dbReference type="InterPro" id="IPR050665">
    <property type="entry name" value="Cytochrome_P450_Monooxygen"/>
</dbReference>
<comment type="subcellular location">
    <subcellularLocation>
        <location evidence="1">Membrane</location>
    </subcellularLocation>
</comment>
<dbReference type="OrthoDB" id="1470350at2759"/>
<dbReference type="Proteomes" id="UP001153076">
    <property type="component" value="Unassembled WGS sequence"/>
</dbReference>
<comment type="caution">
    <text evidence="13">The sequence shown here is derived from an EMBL/GenBank/DDBJ whole genome shotgun (WGS) entry which is preliminary data.</text>
</comment>
<keyword evidence="7" id="KW-0560">Oxidoreductase</keyword>
<sequence length="203" mass="22926">MSPQTLSLITSHSPSRSTGSHIPPRDHPFDDQPIHSARKLQRSIDERLDKRFMCSFLSISGCICFGFLLSLTNICQACKLRLTWVCGFEMQSLLFLTVDVGNAGKDFFMWFGPIPVVNISKPEFLREALTKMEEFQMAKFNPVIDKLFPGFINYDGEQWAQHQRVVNPAFHMEKLKVILFSAATHLSAPPPGLNKPVLSNVLS</sequence>
<keyword evidence="10 12" id="KW-0472">Membrane</keyword>
<evidence type="ECO:0000256" key="6">
    <source>
        <dbReference type="ARBA" id="ARBA00022989"/>
    </source>
</evidence>
<keyword evidence="9" id="KW-0503">Monooxygenase</keyword>
<dbReference type="AlphaFoldDB" id="A0A9Q1QSY2"/>
<dbReference type="PANTHER" id="PTHR24282:SF255">
    <property type="entry name" value="CYTOCHROME P450 72A11-RELATED"/>
    <property type="match status" value="1"/>
</dbReference>
<evidence type="ECO:0000256" key="7">
    <source>
        <dbReference type="ARBA" id="ARBA00023002"/>
    </source>
</evidence>
<evidence type="ECO:0000313" key="14">
    <source>
        <dbReference type="Proteomes" id="UP001153076"/>
    </source>
</evidence>
<evidence type="ECO:0000256" key="9">
    <source>
        <dbReference type="ARBA" id="ARBA00023033"/>
    </source>
</evidence>
<evidence type="ECO:0000256" key="2">
    <source>
        <dbReference type="ARBA" id="ARBA00010617"/>
    </source>
</evidence>
<dbReference type="GO" id="GO:0004497">
    <property type="term" value="F:monooxygenase activity"/>
    <property type="evidence" value="ECO:0007669"/>
    <property type="project" value="UniProtKB-KW"/>
</dbReference>
<keyword evidence="14" id="KW-1185">Reference proteome</keyword>
<evidence type="ECO:0000256" key="4">
    <source>
        <dbReference type="ARBA" id="ARBA00022692"/>
    </source>
</evidence>
<reference evidence="13" key="1">
    <citation type="submission" date="2022-04" db="EMBL/GenBank/DDBJ databases">
        <title>Carnegiea gigantea Genome sequencing and assembly v2.</title>
        <authorList>
            <person name="Copetti D."/>
            <person name="Sanderson M.J."/>
            <person name="Burquez A."/>
            <person name="Wojciechowski M.F."/>
        </authorList>
    </citation>
    <scope>NUCLEOTIDE SEQUENCE</scope>
    <source>
        <strain evidence="13">SGP5-SGP5p</strain>
        <tissue evidence="13">Aerial part</tissue>
    </source>
</reference>
<evidence type="ECO:0000256" key="11">
    <source>
        <dbReference type="SAM" id="MobiDB-lite"/>
    </source>
</evidence>
<dbReference type="GO" id="GO:0020037">
    <property type="term" value="F:heme binding"/>
    <property type="evidence" value="ECO:0007669"/>
    <property type="project" value="InterPro"/>
</dbReference>
<protein>
    <recommendedName>
        <fullName evidence="15">Cytochrome P450</fullName>
    </recommendedName>
</protein>
<keyword evidence="6 12" id="KW-1133">Transmembrane helix</keyword>
<dbReference type="SUPFAM" id="SSF48264">
    <property type="entry name" value="Cytochrome P450"/>
    <property type="match status" value="1"/>
</dbReference>
<feature type="transmembrane region" description="Helical" evidence="12">
    <location>
        <begin position="52"/>
        <end position="71"/>
    </location>
</feature>
<accession>A0A9Q1QSY2</accession>
<dbReference type="Gene3D" id="1.10.630.10">
    <property type="entry name" value="Cytochrome P450"/>
    <property type="match status" value="1"/>
</dbReference>